<dbReference type="GO" id="GO:0046872">
    <property type="term" value="F:metal ion binding"/>
    <property type="evidence" value="ECO:0007669"/>
    <property type="project" value="UniProtKB-KW"/>
</dbReference>
<evidence type="ECO:0000256" key="11">
    <source>
        <dbReference type="ARBA" id="ARBA00023136"/>
    </source>
</evidence>
<protein>
    <recommendedName>
        <fullName evidence="14">Peptide O-xylosyltransferase</fullName>
    </recommendedName>
</protein>
<dbReference type="STRING" id="282199.GCA_001049735_01824"/>
<feature type="domain" description="DUF5928" evidence="15">
    <location>
        <begin position="270"/>
        <end position="525"/>
    </location>
</feature>
<keyword evidence="13" id="KW-0325">Glycoprotein</keyword>
<dbReference type="InterPro" id="IPR003406">
    <property type="entry name" value="Glyco_trans_14"/>
</dbReference>
<keyword evidence="12" id="KW-1015">Disulfide bond</keyword>
<evidence type="ECO:0000256" key="4">
    <source>
        <dbReference type="ARBA" id="ARBA00022679"/>
    </source>
</evidence>
<dbReference type="RefSeq" id="WP_048599192.1">
    <property type="nucleotide sequence ID" value="NZ_CBFHGK010000004.1"/>
</dbReference>
<evidence type="ECO:0000256" key="1">
    <source>
        <dbReference type="ARBA" id="ARBA00004323"/>
    </source>
</evidence>
<gene>
    <name evidence="16" type="ORF">NIG5292_01825</name>
</gene>
<comment type="subcellular location">
    <subcellularLocation>
        <location evidence="2">Endoplasmic reticulum membrane</location>
        <topology evidence="2">Single-pass type II membrane protein</topology>
    </subcellularLocation>
    <subcellularLocation>
        <location evidence="1">Golgi apparatus membrane</location>
        <topology evidence="1">Single-pass type II membrane protein</topology>
    </subcellularLocation>
</comment>
<dbReference type="InterPro" id="IPR043538">
    <property type="entry name" value="XYLT"/>
</dbReference>
<evidence type="ECO:0000256" key="14">
    <source>
        <dbReference type="ARBA" id="ARBA00042865"/>
    </source>
</evidence>
<dbReference type="Pfam" id="PF19350">
    <property type="entry name" value="DUF5928"/>
    <property type="match status" value="1"/>
</dbReference>
<evidence type="ECO:0000256" key="10">
    <source>
        <dbReference type="ARBA" id="ARBA00023034"/>
    </source>
</evidence>
<dbReference type="PANTHER" id="PTHR46025">
    <property type="entry name" value="XYLOSYLTRANSFERASE OXT"/>
    <property type="match status" value="1"/>
</dbReference>
<dbReference type="Proteomes" id="UP000048949">
    <property type="component" value="Unassembled WGS sequence"/>
</dbReference>
<organism evidence="16 17">
    <name type="scientific">Nereida ignava</name>
    <dbReference type="NCBI Taxonomy" id="282199"/>
    <lineage>
        <taxon>Bacteria</taxon>
        <taxon>Pseudomonadati</taxon>
        <taxon>Pseudomonadota</taxon>
        <taxon>Alphaproteobacteria</taxon>
        <taxon>Rhodobacterales</taxon>
        <taxon>Roseobacteraceae</taxon>
        <taxon>Nereida</taxon>
    </lineage>
</organism>
<dbReference type="OrthoDB" id="7943907at2"/>
<evidence type="ECO:0000256" key="8">
    <source>
        <dbReference type="ARBA" id="ARBA00022968"/>
    </source>
</evidence>
<keyword evidence="7" id="KW-0256">Endoplasmic reticulum</keyword>
<keyword evidence="5" id="KW-0812">Transmembrane</keyword>
<keyword evidence="8" id="KW-0735">Signal-anchor</keyword>
<evidence type="ECO:0000313" key="17">
    <source>
        <dbReference type="Proteomes" id="UP000048949"/>
    </source>
</evidence>
<dbReference type="AlphaFoldDB" id="A0A0U1NM09"/>
<evidence type="ECO:0000256" key="5">
    <source>
        <dbReference type="ARBA" id="ARBA00022692"/>
    </source>
</evidence>
<keyword evidence="4" id="KW-0808">Transferase</keyword>
<sequence length="525" mass="61234">MAKIAFILLCHKDPAGIIAQARQLTAAGDFIAIHFDARAAQADFRAIKEALEDNPNVTFSKRRIKCGWGEWSLVQATLYALEAAVEAFPRASHFYMVSGDCMSIKSARYAHDFLDADDKDYIESFDYFESDWIKTGWKEERLIYRHFFNERQHKWLFYKCFEAQRALGLARSVPDDLQVQIGSQWWCLRRRTVEWVLDFTRERRDVMRFFKTTWIPDETFFQTIVRHVVPDREIECRPLTFLLFTDYGMPMTFYNDHYELLLRQDFLFARKISPDATDLKARLGALYVDDAAEFQVSDEGRNLFQFLSKRGRIGRRFAPRFWETESSLGRNRELMIIACKKWHVAKRLLKRIAAETDVPTIAYLFNENDVVLPDLGGIQKTLDKRMRHRRALMRMLFEHHETERLVVCLDPASIELLDDFYADRSTTKLLELECEFSDDYLRGHAQRVGLAGADTSDDTMKTLLPTIRYDVTFESEQINDRGYPNHFKFAQDQSTQKNADALAAFLGIPMADAANIAETEHLFVD</sequence>
<evidence type="ECO:0000256" key="3">
    <source>
        <dbReference type="ARBA" id="ARBA00022676"/>
    </source>
</evidence>
<keyword evidence="6" id="KW-0479">Metal-binding</keyword>
<evidence type="ECO:0000256" key="2">
    <source>
        <dbReference type="ARBA" id="ARBA00004648"/>
    </source>
</evidence>
<dbReference type="PANTHER" id="PTHR46025:SF3">
    <property type="entry name" value="XYLOSYLTRANSFERASE OXT"/>
    <property type="match status" value="1"/>
</dbReference>
<keyword evidence="17" id="KW-1185">Reference proteome</keyword>
<evidence type="ECO:0000313" key="16">
    <source>
        <dbReference type="EMBL" id="CRK75771.1"/>
    </source>
</evidence>
<dbReference type="GO" id="GO:0030158">
    <property type="term" value="F:protein xylosyltransferase activity"/>
    <property type="evidence" value="ECO:0007669"/>
    <property type="project" value="InterPro"/>
</dbReference>
<evidence type="ECO:0000259" key="15">
    <source>
        <dbReference type="Pfam" id="PF19350"/>
    </source>
</evidence>
<dbReference type="EMBL" id="CVQV01000009">
    <property type="protein sequence ID" value="CRK75771.1"/>
    <property type="molecule type" value="Genomic_DNA"/>
</dbReference>
<evidence type="ECO:0000256" key="6">
    <source>
        <dbReference type="ARBA" id="ARBA00022723"/>
    </source>
</evidence>
<accession>A0A0U1NM09</accession>
<keyword evidence="10" id="KW-0333">Golgi apparatus</keyword>
<evidence type="ECO:0000256" key="9">
    <source>
        <dbReference type="ARBA" id="ARBA00022989"/>
    </source>
</evidence>
<evidence type="ECO:0000256" key="7">
    <source>
        <dbReference type="ARBA" id="ARBA00022824"/>
    </source>
</evidence>
<reference evidence="16 17" key="1">
    <citation type="submission" date="2015-04" db="EMBL/GenBank/DDBJ databases">
        <authorList>
            <person name="Syromyatnikov M.Y."/>
            <person name="Popov V.N."/>
        </authorList>
    </citation>
    <scope>NUCLEOTIDE SEQUENCE [LARGE SCALE GENOMIC DNA]</scope>
    <source>
        <strain evidence="16 17">CECT 5292</strain>
    </source>
</reference>
<dbReference type="Pfam" id="PF02485">
    <property type="entry name" value="Branch"/>
    <property type="match status" value="1"/>
</dbReference>
<evidence type="ECO:0000256" key="13">
    <source>
        <dbReference type="ARBA" id="ARBA00023180"/>
    </source>
</evidence>
<evidence type="ECO:0000256" key="12">
    <source>
        <dbReference type="ARBA" id="ARBA00023157"/>
    </source>
</evidence>
<dbReference type="GO" id="GO:0015012">
    <property type="term" value="P:heparan sulfate proteoglycan biosynthetic process"/>
    <property type="evidence" value="ECO:0007669"/>
    <property type="project" value="TreeGrafter"/>
</dbReference>
<keyword evidence="9" id="KW-1133">Transmembrane helix</keyword>
<proteinExistence type="predicted"/>
<keyword evidence="3" id="KW-0328">Glycosyltransferase</keyword>
<dbReference type="InterPro" id="IPR045972">
    <property type="entry name" value="DUF5928"/>
</dbReference>
<dbReference type="GO" id="GO:0050650">
    <property type="term" value="P:chondroitin sulfate proteoglycan biosynthetic process"/>
    <property type="evidence" value="ECO:0007669"/>
    <property type="project" value="TreeGrafter"/>
</dbReference>
<name>A0A0U1NM09_9RHOB</name>
<dbReference type="GO" id="GO:0016020">
    <property type="term" value="C:membrane"/>
    <property type="evidence" value="ECO:0007669"/>
    <property type="project" value="InterPro"/>
</dbReference>
<keyword evidence="11" id="KW-0472">Membrane</keyword>